<gene>
    <name evidence="2" type="ORF">ACFSGI_08995</name>
</gene>
<protein>
    <recommendedName>
        <fullName evidence="4">Portal protein</fullName>
    </recommendedName>
</protein>
<evidence type="ECO:0000256" key="1">
    <source>
        <dbReference type="SAM" id="Coils"/>
    </source>
</evidence>
<organism evidence="2 3">
    <name type="scientific">Paenibacillus nicotianae</name>
    <dbReference type="NCBI Taxonomy" id="1526551"/>
    <lineage>
        <taxon>Bacteria</taxon>
        <taxon>Bacillati</taxon>
        <taxon>Bacillota</taxon>
        <taxon>Bacilli</taxon>
        <taxon>Bacillales</taxon>
        <taxon>Paenibacillaceae</taxon>
        <taxon>Paenibacillus</taxon>
    </lineage>
</organism>
<proteinExistence type="predicted"/>
<keyword evidence="3" id="KW-1185">Reference proteome</keyword>
<feature type="coiled-coil region" evidence="1">
    <location>
        <begin position="644"/>
        <end position="685"/>
    </location>
</feature>
<name>A0ABW4URP9_9BACL</name>
<reference evidence="3" key="1">
    <citation type="journal article" date="2019" name="Int. J. Syst. Evol. Microbiol.">
        <title>The Global Catalogue of Microorganisms (GCM) 10K type strain sequencing project: providing services to taxonomists for standard genome sequencing and annotation.</title>
        <authorList>
            <consortium name="The Broad Institute Genomics Platform"/>
            <consortium name="The Broad Institute Genome Sequencing Center for Infectious Disease"/>
            <person name="Wu L."/>
            <person name="Ma J."/>
        </authorList>
    </citation>
    <scope>NUCLEOTIDE SEQUENCE [LARGE SCALE GENOMIC DNA]</scope>
    <source>
        <strain evidence="3">CGMCC 1.15067</strain>
    </source>
</reference>
<evidence type="ECO:0000313" key="3">
    <source>
        <dbReference type="Proteomes" id="UP001597403"/>
    </source>
</evidence>
<dbReference type="RefSeq" id="WP_204823794.1">
    <property type="nucleotide sequence ID" value="NZ_JBHUGF010000010.1"/>
</dbReference>
<keyword evidence="1" id="KW-0175">Coiled coil</keyword>
<dbReference type="Pfam" id="PF16510">
    <property type="entry name" value="P22_portal"/>
    <property type="match status" value="1"/>
</dbReference>
<evidence type="ECO:0008006" key="4">
    <source>
        <dbReference type="Google" id="ProtNLM"/>
    </source>
</evidence>
<sequence>MSIIDRAKDKLTGIFTNNAVEDKRDNMNTDTEQKLVDLVLSDFNIFKSDRSKQEAQWEKEEDFYRGDHWKGLRDEDDTSRPNATDNYVLAYTESICGKLAGWTPYPNFEEMEENDVGKARALNDFIPYELGKIGFKSTHRQAVLRMVKHGPLIYKVLYDPTIEGGRGQNRYEGRNDVIAVDFSTFYPDPRVDSFKSMHRMGAIIERTVQNMEYFQDRWKEKGKYVTSGTTTTNVFTSDSYQNRTNTANLLEYWYRGVPKYMSKEDKKLFRERAQETLEKGVDPSEYEAKARGTMSGIHCIYISESGVFLEHKSYIYDHGQYPFSARTLYPLEGNIWGKGFVRDMIQPQVFLNAYNELIMDSTSRMGVPAIMYEQDAITKPNTWANNRSKTGAMLPTAPGALSSNKIREVEGKDVPSTIFNAIQLGLTSLQKITGQFDSANGQATSTVTSGEQAKALMAAAGTRLNTASDVITDALQEVFMMYVELIAQFYTTERIARVNGRSVSMSRDAIISTIDDTEWQPDEMSGDEQAAPEMYQNEIESDMNPEELPPMMGQESDDMSLSSFSPMEPRIVKEEYVPEFDIKVNVGVDKPQDREYWLQLAFNLLNLRDPITNLPFIDGQAISFVLQNGHLEPMDVIKQRIDQEAGQQQQVEQLNQQAQQLVEQNQQLQQQVEQLGGQLQQSDAQTQQFHQQTKAAEIDQRQQQIDLEKVKAAAQIAQQTSNTGQF</sequence>
<dbReference type="Proteomes" id="UP001597403">
    <property type="component" value="Unassembled WGS sequence"/>
</dbReference>
<evidence type="ECO:0000313" key="2">
    <source>
        <dbReference type="EMBL" id="MFD1990093.1"/>
    </source>
</evidence>
<accession>A0ABW4URP9</accession>
<dbReference type="EMBL" id="JBHUGF010000010">
    <property type="protein sequence ID" value="MFD1990093.1"/>
    <property type="molecule type" value="Genomic_DNA"/>
</dbReference>
<dbReference type="InterPro" id="IPR032427">
    <property type="entry name" value="P22_portal"/>
</dbReference>
<comment type="caution">
    <text evidence="2">The sequence shown here is derived from an EMBL/GenBank/DDBJ whole genome shotgun (WGS) entry which is preliminary data.</text>
</comment>